<gene>
    <name evidence="13" type="primary">nadC</name>
    <name evidence="13" type="ORF">NC992_13625</name>
</gene>
<keyword evidence="14" id="KW-1185">Reference proteome</keyword>
<dbReference type="CDD" id="cd01572">
    <property type="entry name" value="QPRTase"/>
    <property type="match status" value="1"/>
</dbReference>
<dbReference type="InterPro" id="IPR027277">
    <property type="entry name" value="NadC/ModD"/>
</dbReference>
<accession>A0ABV0K5C8</accession>
<reference evidence="13 14" key="1">
    <citation type="submission" date="2022-04" db="EMBL/GenBank/DDBJ databases">
        <title>Positive selection, recombination, and allopatry shape intraspecific diversity of widespread and dominant cyanobacteria.</title>
        <authorList>
            <person name="Wei J."/>
            <person name="Shu W."/>
            <person name="Hu C."/>
        </authorList>
    </citation>
    <scope>NUCLEOTIDE SEQUENCE [LARGE SCALE GENOMIC DNA]</scope>
    <source>
        <strain evidence="13 14">DQ-A4</strain>
    </source>
</reference>
<comment type="catalytic activity">
    <reaction evidence="9">
        <text>nicotinate beta-D-ribonucleotide + CO2 + diphosphate = quinolinate + 5-phospho-alpha-D-ribose 1-diphosphate + 2 H(+)</text>
        <dbReference type="Rhea" id="RHEA:12733"/>
        <dbReference type="ChEBI" id="CHEBI:15378"/>
        <dbReference type="ChEBI" id="CHEBI:16526"/>
        <dbReference type="ChEBI" id="CHEBI:29959"/>
        <dbReference type="ChEBI" id="CHEBI:33019"/>
        <dbReference type="ChEBI" id="CHEBI:57502"/>
        <dbReference type="ChEBI" id="CHEBI:58017"/>
        <dbReference type="EC" id="2.4.2.19"/>
    </reaction>
</comment>
<keyword evidence="6 10" id="KW-0328">Glycosyltransferase</keyword>
<name>A0ABV0K5C8_9CYAN</name>
<evidence type="ECO:0000259" key="12">
    <source>
        <dbReference type="Pfam" id="PF02749"/>
    </source>
</evidence>
<dbReference type="PANTHER" id="PTHR32179">
    <property type="entry name" value="NICOTINATE-NUCLEOTIDE PYROPHOSPHORYLASE [CARBOXYLATING]"/>
    <property type="match status" value="1"/>
</dbReference>
<dbReference type="PANTHER" id="PTHR32179:SF3">
    <property type="entry name" value="NICOTINATE-NUCLEOTIDE PYROPHOSPHORYLASE [CARBOXYLATING]"/>
    <property type="match status" value="1"/>
</dbReference>
<dbReference type="GO" id="GO:0004514">
    <property type="term" value="F:nicotinate-nucleotide diphosphorylase (carboxylating) activity"/>
    <property type="evidence" value="ECO:0007669"/>
    <property type="project" value="UniProtKB-EC"/>
</dbReference>
<comment type="function">
    <text evidence="1">Involved in the catabolism of quinolinic acid (QA).</text>
</comment>
<dbReference type="Pfam" id="PF02749">
    <property type="entry name" value="QRPTase_N"/>
    <property type="match status" value="1"/>
</dbReference>
<dbReference type="SUPFAM" id="SSF54675">
    <property type="entry name" value="Nicotinate/Quinolinate PRTase N-terminal domain-like"/>
    <property type="match status" value="1"/>
</dbReference>
<dbReference type="Gene3D" id="3.90.1170.20">
    <property type="entry name" value="Quinolinate phosphoribosyl transferase, N-terminal domain"/>
    <property type="match status" value="1"/>
</dbReference>
<dbReference type="NCBIfam" id="TIGR00078">
    <property type="entry name" value="nadC"/>
    <property type="match status" value="1"/>
</dbReference>
<protein>
    <recommendedName>
        <fullName evidence="4">nicotinate-nucleotide diphosphorylase (carboxylating)</fullName>
        <ecNumber evidence="4">2.4.2.19</ecNumber>
    </recommendedName>
    <alternativeName>
        <fullName evidence="8">Quinolinate phosphoribosyltransferase [decarboxylating]</fullName>
    </alternativeName>
</protein>
<keyword evidence="5" id="KW-0662">Pyridine nucleotide biosynthesis</keyword>
<dbReference type="Gene3D" id="3.20.20.70">
    <property type="entry name" value="Aldolase class I"/>
    <property type="match status" value="1"/>
</dbReference>
<dbReference type="InterPro" id="IPR037128">
    <property type="entry name" value="Quinolinate_PRibosylTase_N_sf"/>
</dbReference>
<dbReference type="InterPro" id="IPR013785">
    <property type="entry name" value="Aldolase_TIM"/>
</dbReference>
<evidence type="ECO:0000256" key="2">
    <source>
        <dbReference type="ARBA" id="ARBA00004893"/>
    </source>
</evidence>
<feature type="domain" description="Quinolinate phosphoribosyl transferase C-terminal" evidence="11">
    <location>
        <begin position="117"/>
        <end position="285"/>
    </location>
</feature>
<organism evidence="13 14">
    <name type="scientific">Leptolyngbya subtilissima DQ-A4</name>
    <dbReference type="NCBI Taxonomy" id="2933933"/>
    <lineage>
        <taxon>Bacteria</taxon>
        <taxon>Bacillati</taxon>
        <taxon>Cyanobacteriota</taxon>
        <taxon>Cyanophyceae</taxon>
        <taxon>Leptolyngbyales</taxon>
        <taxon>Leptolyngbyaceae</taxon>
        <taxon>Leptolyngbya group</taxon>
        <taxon>Leptolyngbya</taxon>
    </lineage>
</organism>
<feature type="domain" description="Quinolinate phosphoribosyl transferase N-terminal" evidence="12">
    <location>
        <begin position="31"/>
        <end position="115"/>
    </location>
</feature>
<evidence type="ECO:0000256" key="5">
    <source>
        <dbReference type="ARBA" id="ARBA00022642"/>
    </source>
</evidence>
<comment type="pathway">
    <text evidence="2">Cofactor biosynthesis; NAD(+) biosynthesis; nicotinate D-ribonucleotide from quinolinate: step 1/1.</text>
</comment>
<evidence type="ECO:0000256" key="4">
    <source>
        <dbReference type="ARBA" id="ARBA00011944"/>
    </source>
</evidence>
<keyword evidence="7 10" id="KW-0808">Transferase</keyword>
<proteinExistence type="inferred from homology"/>
<dbReference type="InterPro" id="IPR002638">
    <property type="entry name" value="Quinolinate_PRibosylTrfase_C"/>
</dbReference>
<evidence type="ECO:0000313" key="14">
    <source>
        <dbReference type="Proteomes" id="UP001482513"/>
    </source>
</evidence>
<evidence type="ECO:0000259" key="11">
    <source>
        <dbReference type="Pfam" id="PF01729"/>
    </source>
</evidence>
<dbReference type="InterPro" id="IPR022412">
    <property type="entry name" value="Quinolinate_PRibosylTrfase_N"/>
</dbReference>
<dbReference type="SUPFAM" id="SSF51690">
    <property type="entry name" value="Nicotinate/Quinolinate PRTase C-terminal domain-like"/>
    <property type="match status" value="1"/>
</dbReference>
<dbReference type="InterPro" id="IPR036068">
    <property type="entry name" value="Nicotinate_pribotase-like_C"/>
</dbReference>
<dbReference type="PIRSF" id="PIRSF006250">
    <property type="entry name" value="NadC_ModD"/>
    <property type="match status" value="1"/>
</dbReference>
<evidence type="ECO:0000256" key="1">
    <source>
        <dbReference type="ARBA" id="ARBA00003237"/>
    </source>
</evidence>
<dbReference type="Pfam" id="PF01729">
    <property type="entry name" value="QRPTase_C"/>
    <property type="match status" value="1"/>
</dbReference>
<evidence type="ECO:0000256" key="8">
    <source>
        <dbReference type="ARBA" id="ARBA00033102"/>
    </source>
</evidence>
<evidence type="ECO:0000256" key="3">
    <source>
        <dbReference type="ARBA" id="ARBA00009400"/>
    </source>
</evidence>
<sequence>MSLNPLPIPDITVDQYLQAWLQEDVGRGDWTTAGLGSFAQRPGQAVWVTRAPGVIAGLPLARRLFQQLDVDVSFEPLVNDGDPCNKDTTVAKISGPLAVLLTGERVALNLVMRLSGIATATRQYVEQLADRPTQLVDTRKTTPGLRQFEKYASRVGGAINHRMGLDDAVMIKDNHIAAAGGIRAAVAQIRTAIPYPMTVEVETSNLEQVDEAIACPVDIIMLDNMSPELMKTAVERIREQKPTVKIEASGNVTLETLGAIAATGVDFISSSAPVTRAPWLDISMQVTSSEAV</sequence>
<dbReference type="EC" id="2.4.2.19" evidence="4"/>
<dbReference type="EMBL" id="JAMPKX010000005">
    <property type="protein sequence ID" value="MEP0947918.1"/>
    <property type="molecule type" value="Genomic_DNA"/>
</dbReference>
<dbReference type="RefSeq" id="WP_190700607.1">
    <property type="nucleotide sequence ID" value="NZ_JAMPKX010000005.1"/>
</dbReference>
<comment type="caution">
    <text evidence="13">The sequence shown here is derived from an EMBL/GenBank/DDBJ whole genome shotgun (WGS) entry which is preliminary data.</text>
</comment>
<evidence type="ECO:0000256" key="9">
    <source>
        <dbReference type="ARBA" id="ARBA00047445"/>
    </source>
</evidence>
<evidence type="ECO:0000256" key="10">
    <source>
        <dbReference type="PIRNR" id="PIRNR006250"/>
    </source>
</evidence>
<comment type="similarity">
    <text evidence="3 10">Belongs to the NadC/ModD family.</text>
</comment>
<evidence type="ECO:0000313" key="13">
    <source>
        <dbReference type="EMBL" id="MEP0947918.1"/>
    </source>
</evidence>
<dbReference type="Proteomes" id="UP001482513">
    <property type="component" value="Unassembled WGS sequence"/>
</dbReference>
<dbReference type="InterPro" id="IPR004393">
    <property type="entry name" value="NadC"/>
</dbReference>
<evidence type="ECO:0000256" key="7">
    <source>
        <dbReference type="ARBA" id="ARBA00022679"/>
    </source>
</evidence>
<evidence type="ECO:0000256" key="6">
    <source>
        <dbReference type="ARBA" id="ARBA00022676"/>
    </source>
</evidence>